<dbReference type="InterPro" id="IPR036737">
    <property type="entry name" value="OmpA-like_sf"/>
</dbReference>
<dbReference type="PANTHER" id="PTHR30329">
    <property type="entry name" value="STATOR ELEMENT OF FLAGELLAR MOTOR COMPLEX"/>
    <property type="match status" value="1"/>
</dbReference>
<keyword evidence="3" id="KW-0998">Cell outer membrane</keyword>
<dbReference type="PROSITE" id="PS51123">
    <property type="entry name" value="OMPA_2"/>
    <property type="match status" value="1"/>
</dbReference>
<dbReference type="InterPro" id="IPR050330">
    <property type="entry name" value="Bact_OuterMem_StrucFunc"/>
</dbReference>
<sequence length="213" mass="22167">MKHLLAGTCVAAMLVASGCTEDGSASRNIIGGAAIGSAAGALGGLLVGGDDRRNALVGAGIGLLVGAGVGNYLDQQEKDLRQDMANTGATVTRENDRLLVSLPDGITFDTDSVALKPESRGAINQLAQSLNEYPSSYIDVIGHTDSTGADDYNQRLSERRARAVANALVRRNVNSARIESAGMGETDPIASNDTPSGRARNRRVEVYIIPATQ</sequence>
<dbReference type="InterPro" id="IPR006664">
    <property type="entry name" value="OMP_bac"/>
</dbReference>
<evidence type="ECO:0000256" key="3">
    <source>
        <dbReference type="ARBA" id="ARBA00023237"/>
    </source>
</evidence>
<keyword evidence="7" id="KW-1185">Reference proteome</keyword>
<organism evidence="6 7">
    <name type="scientific">Paroceanicella profunda</name>
    <dbReference type="NCBI Taxonomy" id="2579971"/>
    <lineage>
        <taxon>Bacteria</taxon>
        <taxon>Pseudomonadati</taxon>
        <taxon>Pseudomonadota</taxon>
        <taxon>Alphaproteobacteria</taxon>
        <taxon>Rhodobacterales</taxon>
        <taxon>Paracoccaceae</taxon>
        <taxon>Paroceanicella</taxon>
    </lineage>
</organism>
<dbReference type="KEGG" id="ppru:FDP22_03580"/>
<keyword evidence="2 4" id="KW-0472">Membrane</keyword>
<dbReference type="Proteomes" id="UP000305888">
    <property type="component" value="Chromosome"/>
</dbReference>
<dbReference type="InterPro" id="IPR039567">
    <property type="entry name" value="Gly-zipper"/>
</dbReference>
<dbReference type="PROSITE" id="PS51257">
    <property type="entry name" value="PROKAR_LIPOPROTEIN"/>
    <property type="match status" value="1"/>
</dbReference>
<proteinExistence type="predicted"/>
<name>A0A5B8FGJ9_9RHOB</name>
<evidence type="ECO:0000259" key="5">
    <source>
        <dbReference type="PROSITE" id="PS51123"/>
    </source>
</evidence>
<dbReference type="CDD" id="cd07185">
    <property type="entry name" value="OmpA_C-like"/>
    <property type="match status" value="1"/>
</dbReference>
<dbReference type="SUPFAM" id="SSF103088">
    <property type="entry name" value="OmpA-like"/>
    <property type="match status" value="1"/>
</dbReference>
<evidence type="ECO:0000313" key="7">
    <source>
        <dbReference type="Proteomes" id="UP000305888"/>
    </source>
</evidence>
<evidence type="ECO:0000256" key="2">
    <source>
        <dbReference type="ARBA" id="ARBA00023136"/>
    </source>
</evidence>
<dbReference type="OrthoDB" id="9782229at2"/>
<evidence type="ECO:0000256" key="4">
    <source>
        <dbReference type="PROSITE-ProRule" id="PRU00473"/>
    </source>
</evidence>
<dbReference type="RefSeq" id="WP_138577441.1">
    <property type="nucleotide sequence ID" value="NZ_CP040818.1"/>
</dbReference>
<dbReference type="InterPro" id="IPR006665">
    <property type="entry name" value="OmpA-like"/>
</dbReference>
<gene>
    <name evidence="6" type="ORF">FDP22_03580</name>
</gene>
<dbReference type="GO" id="GO:0009279">
    <property type="term" value="C:cell outer membrane"/>
    <property type="evidence" value="ECO:0007669"/>
    <property type="project" value="UniProtKB-SubCell"/>
</dbReference>
<evidence type="ECO:0000256" key="1">
    <source>
        <dbReference type="ARBA" id="ARBA00004442"/>
    </source>
</evidence>
<dbReference type="PANTHER" id="PTHR30329:SF21">
    <property type="entry name" value="LIPOPROTEIN YIAD-RELATED"/>
    <property type="match status" value="1"/>
</dbReference>
<protein>
    <submittedName>
        <fullName evidence="6">OmpA family protein</fullName>
    </submittedName>
</protein>
<accession>A0A5B8FGJ9</accession>
<reference evidence="6 7" key="1">
    <citation type="submission" date="2019-06" db="EMBL/GenBank/DDBJ databases">
        <title>Genome sequence of Rhodobacteraceae bacterium D4M1.</title>
        <authorList>
            <person name="Cao J."/>
        </authorList>
    </citation>
    <scope>NUCLEOTIDE SEQUENCE [LARGE SCALE GENOMIC DNA]</scope>
    <source>
        <strain evidence="6 7">D4M1</strain>
    </source>
</reference>
<dbReference type="AlphaFoldDB" id="A0A5B8FGJ9"/>
<dbReference type="Pfam" id="PF13488">
    <property type="entry name" value="Gly-zipper_Omp"/>
    <property type="match status" value="1"/>
</dbReference>
<comment type="subcellular location">
    <subcellularLocation>
        <location evidence="1">Cell outer membrane</location>
    </subcellularLocation>
</comment>
<feature type="domain" description="OmpA-like" evidence="5">
    <location>
        <begin position="95"/>
        <end position="212"/>
    </location>
</feature>
<dbReference type="EMBL" id="CP040818">
    <property type="protein sequence ID" value="QDL90948.1"/>
    <property type="molecule type" value="Genomic_DNA"/>
</dbReference>
<dbReference type="Pfam" id="PF00691">
    <property type="entry name" value="OmpA"/>
    <property type="match status" value="1"/>
</dbReference>
<dbReference type="Gene3D" id="3.30.1330.60">
    <property type="entry name" value="OmpA-like domain"/>
    <property type="match status" value="1"/>
</dbReference>
<evidence type="ECO:0000313" key="6">
    <source>
        <dbReference type="EMBL" id="QDL90948.1"/>
    </source>
</evidence>
<dbReference type="PRINTS" id="PR01021">
    <property type="entry name" value="OMPADOMAIN"/>
</dbReference>